<feature type="region of interest" description="Disordered" evidence="2">
    <location>
        <begin position="107"/>
        <end position="147"/>
    </location>
</feature>
<keyword evidence="1" id="KW-0479">Metal-binding</keyword>
<feature type="compositionally biased region" description="Basic and acidic residues" evidence="2">
    <location>
        <begin position="113"/>
        <end position="135"/>
    </location>
</feature>
<dbReference type="Pfam" id="PF14392">
    <property type="entry name" value="zf-CCHC_4"/>
    <property type="match status" value="1"/>
</dbReference>
<name>A0AAD9UAB3_9ROSI</name>
<protein>
    <recommendedName>
        <fullName evidence="3">CCHC-type domain-containing protein</fullName>
    </recommendedName>
</protein>
<dbReference type="GO" id="GO:0003676">
    <property type="term" value="F:nucleic acid binding"/>
    <property type="evidence" value="ECO:0007669"/>
    <property type="project" value="InterPro"/>
</dbReference>
<dbReference type="InterPro" id="IPR001878">
    <property type="entry name" value="Znf_CCHC"/>
</dbReference>
<organism evidence="4 5">
    <name type="scientific">Dipteronia dyeriana</name>
    <dbReference type="NCBI Taxonomy" id="168575"/>
    <lineage>
        <taxon>Eukaryota</taxon>
        <taxon>Viridiplantae</taxon>
        <taxon>Streptophyta</taxon>
        <taxon>Embryophyta</taxon>
        <taxon>Tracheophyta</taxon>
        <taxon>Spermatophyta</taxon>
        <taxon>Magnoliopsida</taxon>
        <taxon>eudicotyledons</taxon>
        <taxon>Gunneridae</taxon>
        <taxon>Pentapetalae</taxon>
        <taxon>rosids</taxon>
        <taxon>malvids</taxon>
        <taxon>Sapindales</taxon>
        <taxon>Sapindaceae</taxon>
        <taxon>Hippocastanoideae</taxon>
        <taxon>Acereae</taxon>
        <taxon>Dipteronia</taxon>
    </lineage>
</organism>
<dbReference type="InterPro" id="IPR040256">
    <property type="entry name" value="At4g02000-like"/>
</dbReference>
<dbReference type="InterPro" id="IPR025836">
    <property type="entry name" value="Zn_knuckle_CX2CX4HX4C"/>
</dbReference>
<keyword evidence="5" id="KW-1185">Reference proteome</keyword>
<dbReference type="InterPro" id="IPR036875">
    <property type="entry name" value="Znf_CCHC_sf"/>
</dbReference>
<reference evidence="4" key="1">
    <citation type="journal article" date="2023" name="Plant J.">
        <title>Genome sequences and population genomics provide insights into the demographic history, inbreeding, and mutation load of two 'living fossil' tree species of Dipteronia.</title>
        <authorList>
            <person name="Feng Y."/>
            <person name="Comes H.P."/>
            <person name="Chen J."/>
            <person name="Zhu S."/>
            <person name="Lu R."/>
            <person name="Zhang X."/>
            <person name="Li P."/>
            <person name="Qiu J."/>
            <person name="Olsen K.M."/>
            <person name="Qiu Y."/>
        </authorList>
    </citation>
    <scope>NUCLEOTIDE SEQUENCE</scope>
    <source>
        <strain evidence="4">KIB01</strain>
    </source>
</reference>
<dbReference type="Proteomes" id="UP001280121">
    <property type="component" value="Unassembled WGS sequence"/>
</dbReference>
<keyword evidence="1" id="KW-0863">Zinc-finger</keyword>
<dbReference type="AlphaFoldDB" id="A0AAD9UAB3"/>
<gene>
    <name evidence="4" type="ORF">Ddye_017901</name>
</gene>
<accession>A0AAD9UAB3</accession>
<dbReference type="PROSITE" id="PS50158">
    <property type="entry name" value="ZF_CCHC"/>
    <property type="match status" value="1"/>
</dbReference>
<dbReference type="SUPFAM" id="SSF57756">
    <property type="entry name" value="Retrovirus zinc finger-like domains"/>
    <property type="match status" value="1"/>
</dbReference>
<proteinExistence type="predicted"/>
<evidence type="ECO:0000256" key="2">
    <source>
        <dbReference type="SAM" id="MobiDB-lite"/>
    </source>
</evidence>
<evidence type="ECO:0000313" key="4">
    <source>
        <dbReference type="EMBL" id="KAK2650412.1"/>
    </source>
</evidence>
<dbReference type="PANTHER" id="PTHR31286">
    <property type="entry name" value="GLYCINE-RICH CELL WALL STRUCTURAL PROTEIN 1.8-LIKE"/>
    <property type="match status" value="1"/>
</dbReference>
<evidence type="ECO:0000313" key="5">
    <source>
        <dbReference type="Proteomes" id="UP001280121"/>
    </source>
</evidence>
<dbReference type="GO" id="GO:0008270">
    <property type="term" value="F:zinc ion binding"/>
    <property type="evidence" value="ECO:0007669"/>
    <property type="project" value="UniProtKB-KW"/>
</dbReference>
<comment type="caution">
    <text evidence="4">The sequence shown here is derived from an EMBL/GenBank/DDBJ whole genome shotgun (WGS) entry which is preliminary data.</text>
</comment>
<sequence length="186" mass="20800">MGFFLATGLGRLGKLIQGLRGSVYKYIRVRVVVNVDRPLRRILRVDITGDGVETTILLRYERLPDHCFRCGGLGHVVRDCIEEGDMRLREDHNLMFGSWLRASSPIRGGFSQSRKDGNKVSVERNGPKPPAKDRVGGQGTFGVSDRSRWDKGKASLMVRAMSLENHDTGRALGRRSEGGICNFRDQ</sequence>
<keyword evidence="1" id="KW-0862">Zinc</keyword>
<evidence type="ECO:0000259" key="3">
    <source>
        <dbReference type="PROSITE" id="PS50158"/>
    </source>
</evidence>
<dbReference type="EMBL" id="JANJYI010000005">
    <property type="protein sequence ID" value="KAK2650412.1"/>
    <property type="molecule type" value="Genomic_DNA"/>
</dbReference>
<evidence type="ECO:0000256" key="1">
    <source>
        <dbReference type="PROSITE-ProRule" id="PRU00047"/>
    </source>
</evidence>
<feature type="domain" description="CCHC-type" evidence="3">
    <location>
        <begin position="67"/>
        <end position="80"/>
    </location>
</feature>
<dbReference type="PANTHER" id="PTHR31286:SF167">
    <property type="entry name" value="OS09G0268800 PROTEIN"/>
    <property type="match status" value="1"/>
</dbReference>